<evidence type="ECO:0000313" key="5">
    <source>
        <dbReference type="Proteomes" id="UP000287394"/>
    </source>
</evidence>
<keyword evidence="3" id="KW-0804">Transcription</keyword>
<dbReference type="Gene3D" id="1.10.10.10">
    <property type="entry name" value="Winged helix-like DNA-binding domain superfamily/Winged helix DNA-binding domain"/>
    <property type="match status" value="1"/>
</dbReference>
<dbReference type="PANTHER" id="PTHR30146:SF109">
    <property type="entry name" value="HTH-TYPE TRANSCRIPTIONAL REGULATOR GALS"/>
    <property type="match status" value="1"/>
</dbReference>
<reference evidence="4 5" key="1">
    <citation type="journal article" date="2019" name="Int. J. Syst. Evol. Microbiol.">
        <title>Capsulimonas corticalis gen. nov., sp. nov., an aerobic capsulated bacterium, of a novel bacterial order, Capsulimonadales ord. nov., of the class Armatimonadia of the phylum Armatimonadetes.</title>
        <authorList>
            <person name="Li J."/>
            <person name="Kudo C."/>
            <person name="Tonouchi A."/>
        </authorList>
    </citation>
    <scope>NUCLEOTIDE SEQUENCE [LARGE SCALE GENOMIC DNA]</scope>
    <source>
        <strain evidence="4 5">AX-7</strain>
    </source>
</reference>
<dbReference type="Proteomes" id="UP000287394">
    <property type="component" value="Chromosome"/>
</dbReference>
<accession>A0A402CST2</accession>
<evidence type="ECO:0000256" key="2">
    <source>
        <dbReference type="ARBA" id="ARBA00023125"/>
    </source>
</evidence>
<dbReference type="SUPFAM" id="SSF53822">
    <property type="entry name" value="Periplasmic binding protein-like I"/>
    <property type="match status" value="1"/>
</dbReference>
<gene>
    <name evidence="4" type="ORF">CCAX7_30190</name>
</gene>
<dbReference type="GO" id="GO:0003700">
    <property type="term" value="F:DNA-binding transcription factor activity"/>
    <property type="evidence" value="ECO:0007669"/>
    <property type="project" value="InterPro"/>
</dbReference>
<proteinExistence type="predicted"/>
<dbReference type="Pfam" id="PF13377">
    <property type="entry name" value="Peripla_BP_3"/>
    <property type="match status" value="1"/>
</dbReference>
<dbReference type="GO" id="GO:0000976">
    <property type="term" value="F:transcription cis-regulatory region binding"/>
    <property type="evidence" value="ECO:0007669"/>
    <property type="project" value="TreeGrafter"/>
</dbReference>
<keyword evidence="5" id="KW-1185">Reference proteome</keyword>
<dbReference type="InterPro" id="IPR046335">
    <property type="entry name" value="LacI/GalR-like_sensor"/>
</dbReference>
<dbReference type="InterPro" id="IPR036390">
    <property type="entry name" value="WH_DNA-bd_sf"/>
</dbReference>
<evidence type="ECO:0000313" key="4">
    <source>
        <dbReference type="EMBL" id="BDI30968.1"/>
    </source>
</evidence>
<dbReference type="InterPro" id="IPR036388">
    <property type="entry name" value="WH-like_DNA-bd_sf"/>
</dbReference>
<name>A0A402CST2_9BACT</name>
<dbReference type="InterPro" id="IPR028082">
    <property type="entry name" value="Peripla_BP_I"/>
</dbReference>
<organism evidence="4 5">
    <name type="scientific">Capsulimonas corticalis</name>
    <dbReference type="NCBI Taxonomy" id="2219043"/>
    <lineage>
        <taxon>Bacteria</taxon>
        <taxon>Bacillati</taxon>
        <taxon>Armatimonadota</taxon>
        <taxon>Armatimonadia</taxon>
        <taxon>Capsulimonadales</taxon>
        <taxon>Capsulimonadaceae</taxon>
        <taxon>Capsulimonas</taxon>
    </lineage>
</organism>
<dbReference type="InterPro" id="IPR000524">
    <property type="entry name" value="Tscrpt_reg_HTH_GntR"/>
</dbReference>
<protein>
    <submittedName>
        <fullName evidence="4">Uncharacterized protein</fullName>
    </submittedName>
</protein>
<dbReference type="KEGG" id="ccot:CCAX7_30190"/>
<dbReference type="SUPFAM" id="SSF46785">
    <property type="entry name" value="Winged helix' DNA-binding domain"/>
    <property type="match status" value="1"/>
</dbReference>
<keyword evidence="2" id="KW-0238">DNA-binding</keyword>
<dbReference type="AlphaFoldDB" id="A0A402CST2"/>
<dbReference type="Gene3D" id="3.40.50.2300">
    <property type="match status" value="2"/>
</dbReference>
<dbReference type="EMBL" id="AP025739">
    <property type="protein sequence ID" value="BDI30968.1"/>
    <property type="molecule type" value="Genomic_DNA"/>
</dbReference>
<dbReference type="CDD" id="cd06267">
    <property type="entry name" value="PBP1_LacI_sugar_binding-like"/>
    <property type="match status" value="1"/>
</dbReference>
<dbReference type="RefSeq" id="WP_119320455.1">
    <property type="nucleotide sequence ID" value="NZ_AP025739.1"/>
</dbReference>
<dbReference type="OrthoDB" id="181374at2"/>
<evidence type="ECO:0000256" key="3">
    <source>
        <dbReference type="ARBA" id="ARBA00023163"/>
    </source>
</evidence>
<dbReference type="Pfam" id="PF00392">
    <property type="entry name" value="GntR"/>
    <property type="match status" value="1"/>
</dbReference>
<dbReference type="PRINTS" id="PR00035">
    <property type="entry name" value="HTHGNTR"/>
</dbReference>
<dbReference type="SMART" id="SM00345">
    <property type="entry name" value="HTH_GNTR"/>
    <property type="match status" value="1"/>
</dbReference>
<evidence type="ECO:0000256" key="1">
    <source>
        <dbReference type="ARBA" id="ARBA00023015"/>
    </source>
</evidence>
<sequence>MRKVAVATQLIEKRIAHADHVLAGIPGERQLAEELGMSRTTVRMALQQLMDQGTLVRQENGRIGVAEPADGRLKKRTVGVAAPAMASADFDRWREGIRGVLEGHPVTVRPVAYAHWADPALQEALSHFDGMFLIPPAEKIPAWLTSKILNSSCRVVVLDEDESEAGLPSVTLFPPAAERKLFDHLRHLGHQRIDCLNAQAEDEVILGRIAEWRRYLDEEGLPGQLRSHAVAKPFESAYQLIRDALQEGRPVASAIFCTTGPAAIGAMRALHEAGLEIGVDVSVCAVNGEGIGQYLLRSLTELASPPRALYLQRAAEWMLGEGPWEGPLLIQPQDVPLFEGESTGPAPASPIVSLRRG</sequence>
<keyword evidence="1" id="KW-0805">Transcription regulation</keyword>
<dbReference type="PANTHER" id="PTHR30146">
    <property type="entry name" value="LACI-RELATED TRANSCRIPTIONAL REPRESSOR"/>
    <property type="match status" value="1"/>
</dbReference>